<name>A0A9D0ZS35_9FIRM</name>
<comment type="catalytic activity">
    <reaction evidence="10 12">
        <text>ATP + H2O = ADP + phosphate + H(+)</text>
        <dbReference type="Rhea" id="RHEA:13065"/>
        <dbReference type="ChEBI" id="CHEBI:15377"/>
        <dbReference type="ChEBI" id="CHEBI:15378"/>
        <dbReference type="ChEBI" id="CHEBI:30616"/>
        <dbReference type="ChEBI" id="CHEBI:43474"/>
        <dbReference type="ChEBI" id="CHEBI:456216"/>
        <dbReference type="EC" id="5.6.2.3"/>
    </reaction>
</comment>
<reference evidence="14" key="1">
    <citation type="submission" date="2020-10" db="EMBL/GenBank/DDBJ databases">
        <authorList>
            <person name="Gilroy R."/>
        </authorList>
    </citation>
    <scope>NUCLEOTIDE SEQUENCE</scope>
    <source>
        <strain evidence="14">CHK147-3167</strain>
    </source>
</reference>
<evidence type="ECO:0000256" key="12">
    <source>
        <dbReference type="RuleBase" id="RU362085"/>
    </source>
</evidence>
<keyword evidence="6 12" id="KW-0347">Helicase</keyword>
<reference evidence="14" key="2">
    <citation type="journal article" date="2021" name="PeerJ">
        <title>Extensive microbial diversity within the chicken gut microbiome revealed by metagenomics and culture.</title>
        <authorList>
            <person name="Gilroy R."/>
            <person name="Ravi A."/>
            <person name="Getino M."/>
            <person name="Pursley I."/>
            <person name="Horton D.L."/>
            <person name="Alikhan N.F."/>
            <person name="Baker D."/>
            <person name="Gharbi K."/>
            <person name="Hall N."/>
            <person name="Watson M."/>
            <person name="Adriaenssens E.M."/>
            <person name="Foster-Nyarko E."/>
            <person name="Jarju S."/>
            <person name="Secka A."/>
            <person name="Antonio M."/>
            <person name="Oren A."/>
            <person name="Chaudhuri R.R."/>
            <person name="La Ragione R."/>
            <person name="Hildebrand F."/>
            <person name="Pallen M.J."/>
        </authorList>
    </citation>
    <scope>NUCLEOTIDE SEQUENCE</scope>
    <source>
        <strain evidence="14">CHK147-3167</strain>
    </source>
</reference>
<dbReference type="GO" id="GO:0005829">
    <property type="term" value="C:cytosol"/>
    <property type="evidence" value="ECO:0007669"/>
    <property type="project" value="TreeGrafter"/>
</dbReference>
<dbReference type="NCBIfam" id="NF004384">
    <property type="entry name" value="PRK05748.1"/>
    <property type="match status" value="1"/>
</dbReference>
<dbReference type="GO" id="GO:0006269">
    <property type="term" value="P:DNA replication, synthesis of primer"/>
    <property type="evidence" value="ECO:0007669"/>
    <property type="project" value="UniProtKB-UniRule"/>
</dbReference>
<evidence type="ECO:0000256" key="8">
    <source>
        <dbReference type="ARBA" id="ARBA00023125"/>
    </source>
</evidence>
<evidence type="ECO:0000256" key="4">
    <source>
        <dbReference type="ARBA" id="ARBA00022741"/>
    </source>
</evidence>
<dbReference type="InterPro" id="IPR027417">
    <property type="entry name" value="P-loop_NTPase"/>
</dbReference>
<protein>
    <recommendedName>
        <fullName evidence="11 12">Replicative DNA helicase</fullName>
        <ecNumber evidence="11 12">5.6.2.3</ecNumber>
    </recommendedName>
</protein>
<evidence type="ECO:0000256" key="6">
    <source>
        <dbReference type="ARBA" id="ARBA00022806"/>
    </source>
</evidence>
<keyword evidence="7 12" id="KW-0067">ATP-binding</keyword>
<dbReference type="GO" id="GO:0042802">
    <property type="term" value="F:identical protein binding"/>
    <property type="evidence" value="ECO:0007669"/>
    <property type="project" value="UniProtKB-ARBA"/>
</dbReference>
<evidence type="ECO:0000313" key="15">
    <source>
        <dbReference type="Proteomes" id="UP000886786"/>
    </source>
</evidence>
<sequence length="444" mass="49797">MNEKVMPQKIDAEQSVLGAMFLSKTALEKAVESLNKDMFYLDAHKKIFEVMKNLDDKKVPIDITTVTNELEEKKLLNQIGGVAYLTEIVNVVPTAANVDQYIKIIEDKYLRRNLIEAGTEITDLGFSSPDDIGEVLDEAEKKIFDVVKNRRGSEFKTIQDVLFKAQADLEKLSSMKNEITGVPTGYYDIDKLTSGFHDNELIIIAARPAMGKTAFALNMAVNMAVNAKKSVALFNMEMGAEQLITRMLASVGQIESSKLRTGRLEHQDWKRVNEAISRLADTRIFIDDTPGMTVSEMRAKCRRLANSEDGLDIVIIDYLQLISGSARYAGQRQQEVSEISRSLKTMAMELGIPVIALAQLSRSVEGREDKRPLLSDLRESGSIEQDADIVAFLYRDDYYNKESAIDEDTSKSEFIIAKHRNGPTATVDMIFKRNTGSFFNMENS</sequence>
<dbReference type="NCBIfam" id="TIGR00665">
    <property type="entry name" value="DnaB"/>
    <property type="match status" value="1"/>
</dbReference>
<proteinExistence type="inferred from homology"/>
<dbReference type="PROSITE" id="PS51199">
    <property type="entry name" value="SF4_HELICASE"/>
    <property type="match status" value="1"/>
</dbReference>
<evidence type="ECO:0000256" key="7">
    <source>
        <dbReference type="ARBA" id="ARBA00022840"/>
    </source>
</evidence>
<evidence type="ECO:0000259" key="13">
    <source>
        <dbReference type="PROSITE" id="PS51199"/>
    </source>
</evidence>
<dbReference type="InterPro" id="IPR007693">
    <property type="entry name" value="DNA_helicase_DnaB-like_N"/>
</dbReference>
<evidence type="ECO:0000313" key="14">
    <source>
        <dbReference type="EMBL" id="HIQ91493.1"/>
    </source>
</evidence>
<dbReference type="InterPro" id="IPR016136">
    <property type="entry name" value="DNA_helicase_N/primase_C"/>
</dbReference>
<dbReference type="Proteomes" id="UP000886786">
    <property type="component" value="Unassembled WGS sequence"/>
</dbReference>
<dbReference type="PANTHER" id="PTHR30153">
    <property type="entry name" value="REPLICATIVE DNA HELICASE DNAB"/>
    <property type="match status" value="1"/>
</dbReference>
<evidence type="ECO:0000256" key="1">
    <source>
        <dbReference type="ARBA" id="ARBA00008428"/>
    </source>
</evidence>
<dbReference type="SUPFAM" id="SSF52540">
    <property type="entry name" value="P-loop containing nucleoside triphosphate hydrolases"/>
    <property type="match status" value="1"/>
</dbReference>
<evidence type="ECO:0000256" key="2">
    <source>
        <dbReference type="ARBA" id="ARBA00022515"/>
    </source>
</evidence>
<dbReference type="SUPFAM" id="SSF48024">
    <property type="entry name" value="N-terminal domain of DnaB helicase"/>
    <property type="match status" value="1"/>
</dbReference>
<evidence type="ECO:0000256" key="10">
    <source>
        <dbReference type="ARBA" id="ARBA00048954"/>
    </source>
</evidence>
<evidence type="ECO:0000256" key="9">
    <source>
        <dbReference type="ARBA" id="ARBA00023235"/>
    </source>
</evidence>
<dbReference type="Gene3D" id="3.40.50.300">
    <property type="entry name" value="P-loop containing nucleotide triphosphate hydrolases"/>
    <property type="match status" value="1"/>
</dbReference>
<comment type="similarity">
    <text evidence="1 12">Belongs to the helicase family. DnaB subfamily.</text>
</comment>
<keyword evidence="3 12" id="KW-0235">DNA replication</keyword>
<organism evidence="14 15">
    <name type="scientific">Candidatus Coprosoma intestinipullorum</name>
    <dbReference type="NCBI Taxonomy" id="2840752"/>
    <lineage>
        <taxon>Bacteria</taxon>
        <taxon>Bacillati</taxon>
        <taxon>Bacillota</taxon>
        <taxon>Bacillota incertae sedis</taxon>
        <taxon>Candidatus Coprosoma</taxon>
    </lineage>
</organism>
<keyword evidence="9" id="KW-0413">Isomerase</keyword>
<keyword evidence="2 12" id="KW-0639">Primosome</keyword>
<evidence type="ECO:0000256" key="11">
    <source>
        <dbReference type="NCBIfam" id="TIGR00665"/>
    </source>
</evidence>
<dbReference type="FunFam" id="1.10.860.10:FF:000001">
    <property type="entry name" value="Replicative DNA helicase"/>
    <property type="match status" value="1"/>
</dbReference>
<dbReference type="FunFam" id="3.40.50.300:FF:000076">
    <property type="entry name" value="Replicative DNA helicase"/>
    <property type="match status" value="1"/>
</dbReference>
<dbReference type="GO" id="GO:1990077">
    <property type="term" value="C:primosome complex"/>
    <property type="evidence" value="ECO:0007669"/>
    <property type="project" value="UniProtKB-UniRule"/>
</dbReference>
<dbReference type="GO" id="GO:0003677">
    <property type="term" value="F:DNA binding"/>
    <property type="evidence" value="ECO:0007669"/>
    <property type="project" value="UniProtKB-UniRule"/>
</dbReference>
<dbReference type="EC" id="5.6.2.3" evidence="11 12"/>
<dbReference type="GO" id="GO:0005524">
    <property type="term" value="F:ATP binding"/>
    <property type="evidence" value="ECO:0007669"/>
    <property type="project" value="UniProtKB-UniRule"/>
</dbReference>
<dbReference type="EMBL" id="DVFV01000134">
    <property type="protein sequence ID" value="HIQ91493.1"/>
    <property type="molecule type" value="Genomic_DNA"/>
</dbReference>
<keyword evidence="8 12" id="KW-0238">DNA-binding</keyword>
<dbReference type="Gene3D" id="1.10.860.10">
    <property type="entry name" value="DNAb Helicase, Chain A"/>
    <property type="match status" value="1"/>
</dbReference>
<dbReference type="InterPro" id="IPR007692">
    <property type="entry name" value="DNA_helicase_DnaB"/>
</dbReference>
<dbReference type="InterPro" id="IPR007694">
    <property type="entry name" value="DNA_helicase_DnaB-like_C"/>
</dbReference>
<dbReference type="InterPro" id="IPR036185">
    <property type="entry name" value="DNA_heli_DnaB-like_N_sf"/>
</dbReference>
<dbReference type="GO" id="GO:0016787">
    <property type="term" value="F:hydrolase activity"/>
    <property type="evidence" value="ECO:0007669"/>
    <property type="project" value="UniProtKB-KW"/>
</dbReference>
<dbReference type="PANTHER" id="PTHR30153:SF2">
    <property type="entry name" value="REPLICATIVE DNA HELICASE"/>
    <property type="match status" value="1"/>
</dbReference>
<evidence type="ECO:0000256" key="5">
    <source>
        <dbReference type="ARBA" id="ARBA00022801"/>
    </source>
</evidence>
<keyword evidence="5 12" id="KW-0378">Hydrolase</keyword>
<comment type="caution">
    <text evidence="14">The sequence shown here is derived from an EMBL/GenBank/DDBJ whole genome shotgun (WGS) entry which is preliminary data.</text>
</comment>
<dbReference type="AlphaFoldDB" id="A0A9D0ZS35"/>
<dbReference type="CDD" id="cd00984">
    <property type="entry name" value="DnaB_C"/>
    <property type="match status" value="1"/>
</dbReference>
<comment type="function">
    <text evidence="12">The main replicative DNA helicase, it participates in initiation and elongation during chromosome replication. Travels ahead of the DNA replisome, separating dsDNA into templates for DNA synthesis. A processive ATP-dependent 5'-3' DNA helicase it has DNA-dependent ATPase activity.</text>
</comment>
<dbReference type="Pfam" id="PF00772">
    <property type="entry name" value="DnaB"/>
    <property type="match status" value="1"/>
</dbReference>
<gene>
    <name evidence="14" type="primary">dnaB</name>
    <name evidence="14" type="ORF">IAB27_07790</name>
</gene>
<dbReference type="GO" id="GO:0043139">
    <property type="term" value="F:5'-3' DNA helicase activity"/>
    <property type="evidence" value="ECO:0007669"/>
    <property type="project" value="UniProtKB-EC"/>
</dbReference>
<feature type="domain" description="SF4 helicase" evidence="13">
    <location>
        <begin position="175"/>
        <end position="444"/>
    </location>
</feature>
<accession>A0A9D0ZS35</accession>
<keyword evidence="4 12" id="KW-0547">Nucleotide-binding</keyword>
<dbReference type="Pfam" id="PF03796">
    <property type="entry name" value="DnaB_C"/>
    <property type="match status" value="1"/>
</dbReference>
<evidence type="ECO:0000256" key="3">
    <source>
        <dbReference type="ARBA" id="ARBA00022705"/>
    </source>
</evidence>